<reference evidence="2 3" key="1">
    <citation type="journal article" date="2021" name="Nat. Plants">
        <title>The Taxus genome provides insights into paclitaxel biosynthesis.</title>
        <authorList>
            <person name="Xiong X."/>
            <person name="Gou J."/>
            <person name="Liao Q."/>
            <person name="Li Y."/>
            <person name="Zhou Q."/>
            <person name="Bi G."/>
            <person name="Li C."/>
            <person name="Du R."/>
            <person name="Wang X."/>
            <person name="Sun T."/>
            <person name="Guo L."/>
            <person name="Liang H."/>
            <person name="Lu P."/>
            <person name="Wu Y."/>
            <person name="Zhang Z."/>
            <person name="Ro D.K."/>
            <person name="Shang Y."/>
            <person name="Huang S."/>
            <person name="Yan J."/>
        </authorList>
    </citation>
    <scope>NUCLEOTIDE SEQUENCE [LARGE SCALE GENOMIC DNA]</scope>
    <source>
        <strain evidence="2">Ta-2019</strain>
    </source>
</reference>
<feature type="compositionally biased region" description="Basic and acidic residues" evidence="1">
    <location>
        <begin position="11"/>
        <end position="20"/>
    </location>
</feature>
<keyword evidence="3" id="KW-1185">Reference proteome</keyword>
<organism evidence="2 3">
    <name type="scientific">Taxus chinensis</name>
    <name type="common">Chinese yew</name>
    <name type="synonym">Taxus wallichiana var. chinensis</name>
    <dbReference type="NCBI Taxonomy" id="29808"/>
    <lineage>
        <taxon>Eukaryota</taxon>
        <taxon>Viridiplantae</taxon>
        <taxon>Streptophyta</taxon>
        <taxon>Embryophyta</taxon>
        <taxon>Tracheophyta</taxon>
        <taxon>Spermatophyta</taxon>
        <taxon>Pinopsida</taxon>
        <taxon>Pinidae</taxon>
        <taxon>Conifers II</taxon>
        <taxon>Cupressales</taxon>
        <taxon>Taxaceae</taxon>
        <taxon>Taxus</taxon>
    </lineage>
</organism>
<feature type="non-terminal residue" evidence="2">
    <location>
        <position position="1"/>
    </location>
</feature>
<gene>
    <name evidence="2" type="ORF">KI387_016892</name>
</gene>
<feature type="compositionally biased region" description="Polar residues" evidence="1">
    <location>
        <begin position="43"/>
        <end position="58"/>
    </location>
</feature>
<comment type="caution">
    <text evidence="2">The sequence shown here is derived from an EMBL/GenBank/DDBJ whole genome shotgun (WGS) entry which is preliminary data.</text>
</comment>
<name>A0AA38GI39_TAXCH</name>
<evidence type="ECO:0000313" key="3">
    <source>
        <dbReference type="Proteomes" id="UP000824469"/>
    </source>
</evidence>
<feature type="non-terminal residue" evidence="2">
    <location>
        <position position="125"/>
    </location>
</feature>
<sequence>SEEEILNILGRESDGREIPPRSKFHGGNPEEGEIVGITDQEGRNSPTKPTESWSNKVRNSGLASKSQNFFLQAVKEASGCTLEIPETLLQYTTEKINKLLVGKLVGGRPNIDVVRRWEKLKWIPS</sequence>
<dbReference type="Proteomes" id="UP000824469">
    <property type="component" value="Unassembled WGS sequence"/>
</dbReference>
<evidence type="ECO:0000313" key="2">
    <source>
        <dbReference type="EMBL" id="KAH9322253.1"/>
    </source>
</evidence>
<evidence type="ECO:0000256" key="1">
    <source>
        <dbReference type="SAM" id="MobiDB-lite"/>
    </source>
</evidence>
<accession>A0AA38GI39</accession>
<protein>
    <submittedName>
        <fullName evidence="2">Uncharacterized protein</fullName>
    </submittedName>
</protein>
<dbReference type="EMBL" id="JAHRHJ020000003">
    <property type="protein sequence ID" value="KAH9322253.1"/>
    <property type="molecule type" value="Genomic_DNA"/>
</dbReference>
<proteinExistence type="predicted"/>
<feature type="region of interest" description="Disordered" evidence="1">
    <location>
        <begin position="1"/>
        <end position="58"/>
    </location>
</feature>
<dbReference type="AlphaFoldDB" id="A0AA38GI39"/>